<evidence type="ECO:0000313" key="1">
    <source>
        <dbReference type="EMBL" id="VDB90407.1"/>
    </source>
</evidence>
<sequence>MAICRCMTAGKNRKSHWVRSFPNTDIRTKSKDIVPLLKRSKRPASWVLQTCVYLGEFTLCLSSLLPTPSRRSC</sequence>
<accession>A0A9X9MJM1</accession>
<dbReference type="AlphaFoldDB" id="A0A9X9MJM1"/>
<keyword evidence="2" id="KW-1185">Reference proteome</keyword>
<protein>
    <submittedName>
        <fullName evidence="1">Bgt-20386-2</fullName>
    </submittedName>
</protein>
<dbReference type="EMBL" id="LR026991">
    <property type="protein sequence ID" value="VDB90407.1"/>
    <property type="molecule type" value="Genomic_DNA"/>
</dbReference>
<reference evidence="1 2" key="1">
    <citation type="submission" date="2018-08" db="EMBL/GenBank/DDBJ databases">
        <authorList>
            <person name="Muller C M."/>
        </authorList>
    </citation>
    <scope>NUCLEOTIDE SEQUENCE [LARGE SCALE GENOMIC DNA]</scope>
</reference>
<gene>
    <name evidence="1" type="ORF">BGT96224V316_LOCUS5571</name>
</gene>
<evidence type="ECO:0000313" key="2">
    <source>
        <dbReference type="Proteomes" id="UP000324639"/>
    </source>
</evidence>
<name>A0A9X9MJM1_BLUGR</name>
<organism evidence="1 2">
    <name type="scientific">Blumeria graminis f. sp. tritici</name>
    <dbReference type="NCBI Taxonomy" id="62690"/>
    <lineage>
        <taxon>Eukaryota</taxon>
        <taxon>Fungi</taxon>
        <taxon>Dikarya</taxon>
        <taxon>Ascomycota</taxon>
        <taxon>Pezizomycotina</taxon>
        <taxon>Leotiomycetes</taxon>
        <taxon>Erysiphales</taxon>
        <taxon>Erysiphaceae</taxon>
        <taxon>Blumeria</taxon>
    </lineage>
</organism>
<proteinExistence type="predicted"/>
<dbReference type="Proteomes" id="UP000324639">
    <property type="component" value="Chromosome Bgt_-08"/>
</dbReference>